<dbReference type="Pfam" id="PF00296">
    <property type="entry name" value="Bac_luciferase"/>
    <property type="match status" value="1"/>
</dbReference>
<evidence type="ECO:0000313" key="3">
    <source>
        <dbReference type="EMBL" id="MDN3564413.1"/>
    </source>
</evidence>
<dbReference type="SUPFAM" id="SSF51679">
    <property type="entry name" value="Bacterial luciferase-like"/>
    <property type="match status" value="1"/>
</dbReference>
<dbReference type="PANTHER" id="PTHR43244:SF1">
    <property type="entry name" value="5,10-METHYLENETETRAHYDROMETHANOPTERIN REDUCTASE"/>
    <property type="match status" value="1"/>
</dbReference>
<evidence type="ECO:0000313" key="4">
    <source>
        <dbReference type="Proteomes" id="UP001529369"/>
    </source>
</evidence>
<feature type="domain" description="Luciferase-like" evidence="2">
    <location>
        <begin position="18"/>
        <end position="323"/>
    </location>
</feature>
<accession>A0ABT8A3P7</accession>
<dbReference type="InterPro" id="IPR050564">
    <property type="entry name" value="F420-G6PD/mer"/>
</dbReference>
<evidence type="ECO:0000256" key="1">
    <source>
        <dbReference type="ARBA" id="ARBA00023002"/>
    </source>
</evidence>
<gene>
    <name evidence="3" type="ORF">QWZ14_08540</name>
</gene>
<dbReference type="EMBL" id="JAUFPN010000090">
    <property type="protein sequence ID" value="MDN3564413.1"/>
    <property type="molecule type" value="Genomic_DNA"/>
</dbReference>
<dbReference type="CDD" id="cd01097">
    <property type="entry name" value="Tetrahydromethanopterin_reductase"/>
    <property type="match status" value="1"/>
</dbReference>
<dbReference type="InterPro" id="IPR011251">
    <property type="entry name" value="Luciferase-like_dom"/>
</dbReference>
<evidence type="ECO:0000259" key="2">
    <source>
        <dbReference type="Pfam" id="PF00296"/>
    </source>
</evidence>
<protein>
    <submittedName>
        <fullName evidence="3">LLM class F420-dependent oxidoreductase</fullName>
    </submittedName>
</protein>
<dbReference type="PANTHER" id="PTHR43244">
    <property type="match status" value="1"/>
</dbReference>
<dbReference type="RefSeq" id="WP_290316211.1">
    <property type="nucleotide sequence ID" value="NZ_JAUFPN010000090.1"/>
</dbReference>
<dbReference type="InterPro" id="IPR036661">
    <property type="entry name" value="Luciferase-like_sf"/>
</dbReference>
<dbReference type="Proteomes" id="UP001529369">
    <property type="component" value="Unassembled WGS sequence"/>
</dbReference>
<dbReference type="NCBIfam" id="TIGR03559">
    <property type="entry name" value="F420_Rv3520c"/>
    <property type="match status" value="1"/>
</dbReference>
<reference evidence="4" key="1">
    <citation type="journal article" date="2019" name="Int. J. Syst. Evol. Microbiol.">
        <title>The Global Catalogue of Microorganisms (GCM) 10K type strain sequencing project: providing services to taxonomists for standard genome sequencing and annotation.</title>
        <authorList>
            <consortium name="The Broad Institute Genomics Platform"/>
            <consortium name="The Broad Institute Genome Sequencing Center for Infectious Disease"/>
            <person name="Wu L."/>
            <person name="Ma J."/>
        </authorList>
    </citation>
    <scope>NUCLEOTIDE SEQUENCE [LARGE SCALE GENOMIC DNA]</scope>
    <source>
        <strain evidence="4">CECT 7131</strain>
    </source>
</reference>
<dbReference type="InterPro" id="IPR019951">
    <property type="entry name" value="F420_OxRdatse_Rv3520c_pred"/>
</dbReference>
<name>A0ABT8A3P7_9PROT</name>
<dbReference type="Gene3D" id="3.20.20.30">
    <property type="entry name" value="Luciferase-like domain"/>
    <property type="match status" value="1"/>
</dbReference>
<keyword evidence="4" id="KW-1185">Reference proteome</keyword>
<comment type="caution">
    <text evidence="3">The sequence shown here is derived from an EMBL/GenBank/DDBJ whole genome shotgun (WGS) entry which is preliminary data.</text>
</comment>
<proteinExistence type="predicted"/>
<keyword evidence="1" id="KW-0560">Oxidoreductase</keyword>
<sequence length="347" mass="37424">MKLGLSIGYSGALLDVPVALVQRAEALGYDTVWTAEAYGSDAVSPLAYLAAVTQRIKLGTGIMQLAARTPANAAMCAATVDSLAGGGRFIAGLGVSGPQIVEGWYGEPWGRPYYRMKDYVAIMRKIFRREAPVTHAGREISLPYTGEGAMGVGKPLKSILHMNPDIPIYLGTENEATVKLTAEIADGWLALGFVPGCLPEYLPWLEEGFRRAGHGKSRADFTIQASAHVEVAEDVGAALARLKPEVALYVGGMGHRDKNFHKDMMTRRGFGEAANRVQELYLAGRKDEAAAAVPDEWVDAKALVGPPARIRERFRAWEDSGADALTVRSRQPEAIEVMAEAARLNQA</sequence>
<organism evidence="3 4">
    <name type="scientific">Paeniroseomonas aquatica</name>
    <dbReference type="NCBI Taxonomy" id="373043"/>
    <lineage>
        <taxon>Bacteria</taxon>
        <taxon>Pseudomonadati</taxon>
        <taxon>Pseudomonadota</taxon>
        <taxon>Alphaproteobacteria</taxon>
        <taxon>Acetobacterales</taxon>
        <taxon>Acetobacteraceae</taxon>
        <taxon>Paeniroseomonas</taxon>
    </lineage>
</organism>